<dbReference type="CDD" id="cd06225">
    <property type="entry name" value="HAMP"/>
    <property type="match status" value="1"/>
</dbReference>
<gene>
    <name evidence="3" type="ORF">SAMN00790413_01151</name>
</gene>
<dbReference type="EMBL" id="FWWU01000009">
    <property type="protein sequence ID" value="SMB91487.1"/>
    <property type="molecule type" value="Genomic_DNA"/>
</dbReference>
<evidence type="ECO:0000313" key="3">
    <source>
        <dbReference type="EMBL" id="SMB91487.1"/>
    </source>
</evidence>
<dbReference type="SUPFAM" id="SSF158472">
    <property type="entry name" value="HAMP domain-like"/>
    <property type="match status" value="1"/>
</dbReference>
<dbReference type="RefSeq" id="WP_084048686.1">
    <property type="nucleotide sequence ID" value="NZ_FWWU01000009.1"/>
</dbReference>
<dbReference type="PANTHER" id="PTHR32089">
    <property type="entry name" value="METHYL-ACCEPTING CHEMOTAXIS PROTEIN MCPB"/>
    <property type="match status" value="1"/>
</dbReference>
<dbReference type="Proteomes" id="UP000192582">
    <property type="component" value="Unassembled WGS sequence"/>
</dbReference>
<dbReference type="PROSITE" id="PS50885">
    <property type="entry name" value="HAMP"/>
    <property type="match status" value="1"/>
</dbReference>
<protein>
    <submittedName>
        <fullName evidence="3">HAMP domain-containing protein</fullName>
    </submittedName>
</protein>
<feature type="domain" description="HAMP" evidence="2">
    <location>
        <begin position="482"/>
        <end position="534"/>
    </location>
</feature>
<dbReference type="OrthoDB" id="61172at2"/>
<evidence type="ECO:0000259" key="2">
    <source>
        <dbReference type="PROSITE" id="PS50885"/>
    </source>
</evidence>
<dbReference type="AlphaFoldDB" id="A0A1W1VDH1"/>
<accession>A0A1W1VDH1</accession>
<sequence>MKYTVVIRQPVPDEVRPTLEQQLVERFGLSAEQAQRLASRRSGRLMKPTGRARADLLLRVYQDVGAQVALEEVREETDIVSEPFQIVPPVGGVIPSVADPADDVALASPASAPMGDFRGFDAAPAGLDVAASARAADTGVLTLPPQDAWADPFAAPLVIGAEPGGVRMGGGLGADSGFGGTGGLVGDTAAAVTAIPSAAEVSSADSWADFTGALTITDTKTQEETVTNSEAFLTAVPDESRVLPKRRGSLARQMTVGALLPLALSTVMTLGLLSVILPRLQQQLVLQNAEAVAVAVGTSLDTRDQETVNQQLDTLLSRSQVGFVRVELPDGTTYFRSRNPQLDGTLQGRVATFLQKNPETGTFVNRGSAAEAYKEQLAQLEAVGAGDSPQAKELRELADKADNQRSENTAYIVRRLGVTDAGNGQRSVAPATQENADMLYRISVGVPNTQAAANLRNTLLLVLGVSLLALALATILAVRAARRVVQPIEQLVKVADAISMGDLSKPVQLGRNDEIGDLAQALERMRLSLSAAMDRLRRRKRN</sequence>
<evidence type="ECO:0000313" key="4">
    <source>
        <dbReference type="Proteomes" id="UP000192582"/>
    </source>
</evidence>
<feature type="transmembrane region" description="Helical" evidence="1">
    <location>
        <begin position="459"/>
        <end position="478"/>
    </location>
</feature>
<feature type="transmembrane region" description="Helical" evidence="1">
    <location>
        <begin position="255"/>
        <end position="277"/>
    </location>
</feature>
<dbReference type="PANTHER" id="PTHR32089:SF112">
    <property type="entry name" value="LYSOZYME-LIKE PROTEIN-RELATED"/>
    <property type="match status" value="1"/>
</dbReference>
<organism evidence="3 4">
    <name type="scientific">Deinococcus hopiensis KR-140</name>
    <dbReference type="NCBI Taxonomy" id="695939"/>
    <lineage>
        <taxon>Bacteria</taxon>
        <taxon>Thermotogati</taxon>
        <taxon>Deinococcota</taxon>
        <taxon>Deinococci</taxon>
        <taxon>Deinococcales</taxon>
        <taxon>Deinococcaceae</taxon>
        <taxon>Deinococcus</taxon>
    </lineage>
</organism>
<proteinExistence type="predicted"/>
<dbReference type="InterPro" id="IPR003660">
    <property type="entry name" value="HAMP_dom"/>
</dbReference>
<dbReference type="STRING" id="695939.SAMN00790413_01151"/>
<keyword evidence="1" id="KW-0472">Membrane</keyword>
<evidence type="ECO:0000256" key="1">
    <source>
        <dbReference type="SAM" id="Phobius"/>
    </source>
</evidence>
<reference evidence="3 4" key="1">
    <citation type="submission" date="2017-04" db="EMBL/GenBank/DDBJ databases">
        <authorList>
            <person name="Afonso C.L."/>
            <person name="Miller P.J."/>
            <person name="Scott M.A."/>
            <person name="Spackman E."/>
            <person name="Goraichik I."/>
            <person name="Dimitrov K.M."/>
            <person name="Suarez D.L."/>
            <person name="Swayne D.E."/>
        </authorList>
    </citation>
    <scope>NUCLEOTIDE SEQUENCE [LARGE SCALE GENOMIC DNA]</scope>
    <source>
        <strain evidence="3 4">KR-140</strain>
    </source>
</reference>
<dbReference type="GO" id="GO:0016020">
    <property type="term" value="C:membrane"/>
    <property type="evidence" value="ECO:0007669"/>
    <property type="project" value="InterPro"/>
</dbReference>
<dbReference type="GO" id="GO:0007165">
    <property type="term" value="P:signal transduction"/>
    <property type="evidence" value="ECO:0007669"/>
    <property type="project" value="InterPro"/>
</dbReference>
<keyword evidence="1" id="KW-1133">Transmembrane helix</keyword>
<dbReference type="Gene3D" id="6.10.340.10">
    <property type="match status" value="1"/>
</dbReference>
<keyword evidence="4" id="KW-1185">Reference proteome</keyword>
<keyword evidence="1" id="KW-0812">Transmembrane</keyword>
<dbReference type="Pfam" id="PF00672">
    <property type="entry name" value="HAMP"/>
    <property type="match status" value="1"/>
</dbReference>
<name>A0A1W1VDH1_9DEIO</name>
<dbReference type="SMART" id="SM00304">
    <property type="entry name" value="HAMP"/>
    <property type="match status" value="1"/>
</dbReference>